<dbReference type="Pfam" id="PF03033">
    <property type="entry name" value="Glyco_transf_28"/>
    <property type="match status" value="1"/>
</dbReference>
<name>F0J152_ACIMA</name>
<dbReference type="HOGENOM" id="CLU_037404_2_1_5"/>
<dbReference type="GO" id="GO:0051301">
    <property type="term" value="P:cell division"/>
    <property type="evidence" value="ECO:0007669"/>
    <property type="project" value="UniProtKB-KW"/>
</dbReference>
<dbReference type="EC" id="2.4.1.227" evidence="1"/>
<evidence type="ECO:0000313" key="2">
    <source>
        <dbReference type="EMBL" id="BAJ79434.1"/>
    </source>
</evidence>
<proteinExistence type="inferred from homology"/>
<keyword evidence="3" id="KW-1185">Reference proteome</keyword>
<sequence>MRGAMLNPIIIAAGGTGGHMVPAESVADELMRRGQRIVLMTDARSAGQKSAVFAGCERHVLAGAGLAGRSLGRRLLGVAQLARGTVAARRILAKLDAAAVVGFGGYPSVPPVLAAATLRRRPAIVLHDQNAVLGGANRFLARFADHLALSFEGTAGVSGRARATVTGNPVRAAISVLAASPYEPPAETIRLLVLGGSLGARIFATLVPEALARLPEGLRRRIALTMQCPGEVIGAARGALDAAGIIHELAPFFSDVAPRMAAAHLLVARSGGSTVAEVATIGRPAIFIPLAINTDQRHNADVLARRGGAFRLDQATTTPDRLAGVLESLLDDPLRLAAMAEAAASARIEEAAARLADLVLSAIAERVR</sequence>
<dbReference type="AlphaFoldDB" id="F0J152"/>
<keyword evidence="1 2" id="KW-0808">Transferase</keyword>
<protein>
    <recommendedName>
        <fullName evidence="1">UDP-N-acetylglucosamine--N-acetylmuramyl-(pentapeptide) pyrophosphoryl-undecaprenol N-acetylglucosamine transferase</fullName>
        <ecNumber evidence="1">2.4.1.227</ecNumber>
    </recommendedName>
    <alternativeName>
        <fullName evidence="1">Undecaprenyl-PP-MurNAc-pentapeptide-UDPGlcNAc GlcNAc transferase</fullName>
    </alternativeName>
</protein>
<comment type="subcellular location">
    <subcellularLocation>
        <location evidence="1">Cell inner membrane</location>
        <topology evidence="1">Peripheral membrane protein</topology>
        <orientation evidence="1">Cytoplasmic side</orientation>
    </subcellularLocation>
</comment>
<feature type="binding site" evidence="1">
    <location>
        <position position="171"/>
    </location>
    <ligand>
        <name>UDP-N-acetyl-alpha-D-glucosamine</name>
        <dbReference type="ChEBI" id="CHEBI:57705"/>
    </ligand>
</feature>
<dbReference type="GO" id="GO:0071555">
    <property type="term" value="P:cell wall organization"/>
    <property type="evidence" value="ECO:0007669"/>
    <property type="project" value="UniProtKB-KW"/>
</dbReference>
<dbReference type="Proteomes" id="UP000007100">
    <property type="component" value="Chromosome"/>
</dbReference>
<evidence type="ECO:0000256" key="1">
    <source>
        <dbReference type="HAMAP-Rule" id="MF_00033"/>
    </source>
</evidence>
<feature type="binding site" evidence="1">
    <location>
        <position position="197"/>
    </location>
    <ligand>
        <name>UDP-N-acetyl-alpha-D-glucosamine</name>
        <dbReference type="ChEBI" id="CHEBI:57705"/>
    </ligand>
</feature>
<organism evidence="2 3">
    <name type="scientific">Acidiphilium multivorum (strain DSM 11245 / JCM 8867 / NBRC 100883 / AIU 301)</name>
    <dbReference type="NCBI Taxonomy" id="926570"/>
    <lineage>
        <taxon>Bacteria</taxon>
        <taxon>Pseudomonadati</taxon>
        <taxon>Pseudomonadota</taxon>
        <taxon>Alphaproteobacteria</taxon>
        <taxon>Acetobacterales</taxon>
        <taxon>Acidocellaceae</taxon>
        <taxon>Acidiphilium</taxon>
    </lineage>
</organism>
<dbReference type="GO" id="GO:0050511">
    <property type="term" value="F:undecaprenyldiphospho-muramoylpentapeptide beta-N-acetylglucosaminyltransferase activity"/>
    <property type="evidence" value="ECO:0007669"/>
    <property type="project" value="UniProtKB-UniRule"/>
</dbReference>
<accession>F0J152</accession>
<dbReference type="KEGG" id="amv:ACMV_00870"/>
<keyword evidence="1" id="KW-1003">Cell membrane</keyword>
<keyword evidence="1" id="KW-0131">Cell cycle</keyword>
<comment type="pathway">
    <text evidence="1">Cell wall biogenesis; peptidoglycan biosynthesis.</text>
</comment>
<feature type="binding site" evidence="1">
    <location>
        <position position="296"/>
    </location>
    <ligand>
        <name>UDP-N-acetyl-alpha-D-glucosamine</name>
        <dbReference type="ChEBI" id="CHEBI:57705"/>
    </ligand>
</feature>
<comment type="similarity">
    <text evidence="1">Belongs to the glycosyltransferase 28 family. MurG subfamily.</text>
</comment>
<keyword evidence="1" id="KW-0961">Cell wall biogenesis/degradation</keyword>
<dbReference type="GO" id="GO:0005886">
    <property type="term" value="C:plasma membrane"/>
    <property type="evidence" value="ECO:0007669"/>
    <property type="project" value="UniProtKB-SubCell"/>
</dbReference>
<dbReference type="GO" id="GO:0008360">
    <property type="term" value="P:regulation of cell shape"/>
    <property type="evidence" value="ECO:0007669"/>
    <property type="project" value="UniProtKB-KW"/>
</dbReference>
<keyword evidence="1 2" id="KW-0328">Glycosyltransferase</keyword>
<dbReference type="InterPro" id="IPR006009">
    <property type="entry name" value="GlcNAc_MurG"/>
</dbReference>
<reference evidence="2 3" key="1">
    <citation type="submission" date="2010-12" db="EMBL/GenBank/DDBJ databases">
        <title>Whole genome sequence of Acidiphilium multivorum AIU301.</title>
        <authorList>
            <person name="Narita-Yamada S."/>
            <person name="Nakamura S."/>
            <person name="Ito N."/>
            <person name="Takarada H."/>
            <person name="Katano Y."/>
            <person name="Nakazawa H."/>
            <person name="Hosoyama A."/>
            <person name="Yamada R."/>
            <person name="Fujita N."/>
        </authorList>
    </citation>
    <scope>NUCLEOTIDE SEQUENCE [LARGE SCALE GENOMIC DNA]</scope>
    <source>
        <strain evidence="3">DSM 11245 / JCM 8867 / AIU301</strain>
    </source>
</reference>
<comment type="function">
    <text evidence="1">Cell wall formation. Catalyzes the transfer of a GlcNAc subunit on undecaprenyl-pyrophosphoryl-MurNAc-pentapeptide (lipid intermediate I) to form undecaprenyl-pyrophosphoryl-MurNAc-(pentapeptide)GlcNAc (lipid intermediate II).</text>
</comment>
<keyword evidence="1" id="KW-0133">Cell shape</keyword>
<dbReference type="GO" id="GO:0009252">
    <property type="term" value="P:peptidoglycan biosynthetic process"/>
    <property type="evidence" value="ECO:0007669"/>
    <property type="project" value="UniProtKB-UniRule"/>
</dbReference>
<dbReference type="RefSeq" id="WP_013639171.1">
    <property type="nucleotide sequence ID" value="NC_015186.1"/>
</dbReference>
<dbReference type="EMBL" id="AP012035">
    <property type="protein sequence ID" value="BAJ79434.1"/>
    <property type="molecule type" value="Genomic_DNA"/>
</dbReference>
<dbReference type="HAMAP" id="MF_00033">
    <property type="entry name" value="MurG"/>
    <property type="match status" value="1"/>
</dbReference>
<dbReference type="OrthoDB" id="9808936at2"/>
<dbReference type="CDD" id="cd03785">
    <property type="entry name" value="GT28_MurG"/>
    <property type="match status" value="1"/>
</dbReference>
<keyword evidence="1" id="KW-0997">Cell inner membrane</keyword>
<dbReference type="Pfam" id="PF04101">
    <property type="entry name" value="Glyco_tran_28_C"/>
    <property type="match status" value="1"/>
</dbReference>
<dbReference type="GO" id="GO:0051991">
    <property type="term" value="F:UDP-N-acetyl-D-glucosamine:N-acetylmuramoyl-L-alanyl-D-glutamyl-meso-2,6-diaminopimelyl-D-alanyl-D-alanine-diphosphoundecaprenol 4-beta-N-acetylglucosaminlytransferase activity"/>
    <property type="evidence" value="ECO:0007669"/>
    <property type="project" value="RHEA"/>
</dbReference>
<dbReference type="InterPro" id="IPR004276">
    <property type="entry name" value="GlycoTrans_28_N"/>
</dbReference>
<feature type="binding site" evidence="1">
    <location>
        <begin position="16"/>
        <end position="18"/>
    </location>
    <ligand>
        <name>UDP-N-acetyl-alpha-D-glucosamine</name>
        <dbReference type="ChEBI" id="CHEBI:57705"/>
    </ligand>
</feature>
<comment type="caution">
    <text evidence="1">Lacks conserved residue(s) required for the propagation of feature annotation.</text>
</comment>
<dbReference type="PANTHER" id="PTHR21015">
    <property type="entry name" value="UDP-N-ACETYLGLUCOSAMINE--N-ACETYLMURAMYL-(PENTAPEPTIDE) PYROPHOSPHORYL-UNDECAPRENOL N-ACETYLGLUCOSAMINE TRANSFERASE 1"/>
    <property type="match status" value="1"/>
</dbReference>
<dbReference type="SUPFAM" id="SSF53756">
    <property type="entry name" value="UDP-Glycosyltransferase/glycogen phosphorylase"/>
    <property type="match status" value="1"/>
</dbReference>
<dbReference type="InterPro" id="IPR007235">
    <property type="entry name" value="Glyco_trans_28_C"/>
</dbReference>
<gene>
    <name evidence="1 2" type="primary">murG</name>
    <name evidence="2" type="ordered locus">ACMV_00870</name>
</gene>
<keyword evidence="1" id="KW-0132">Cell division</keyword>
<dbReference type="NCBIfam" id="TIGR01133">
    <property type="entry name" value="murG"/>
    <property type="match status" value="1"/>
</dbReference>
<keyword evidence="1" id="KW-0472">Membrane</keyword>
<dbReference type="PANTHER" id="PTHR21015:SF22">
    <property type="entry name" value="GLYCOSYLTRANSFERASE"/>
    <property type="match status" value="1"/>
</dbReference>
<dbReference type="GO" id="GO:0005975">
    <property type="term" value="P:carbohydrate metabolic process"/>
    <property type="evidence" value="ECO:0007669"/>
    <property type="project" value="InterPro"/>
</dbReference>
<comment type="catalytic activity">
    <reaction evidence="1">
        <text>di-trans,octa-cis-undecaprenyl diphospho-N-acetyl-alpha-D-muramoyl-L-alanyl-D-glutamyl-meso-2,6-diaminopimeloyl-D-alanyl-D-alanine + UDP-N-acetyl-alpha-D-glucosamine = di-trans,octa-cis-undecaprenyl diphospho-[N-acetyl-alpha-D-glucosaminyl-(1-&gt;4)]-N-acetyl-alpha-D-muramoyl-L-alanyl-D-glutamyl-meso-2,6-diaminopimeloyl-D-alanyl-D-alanine + UDP + H(+)</text>
        <dbReference type="Rhea" id="RHEA:31227"/>
        <dbReference type="ChEBI" id="CHEBI:15378"/>
        <dbReference type="ChEBI" id="CHEBI:57705"/>
        <dbReference type="ChEBI" id="CHEBI:58223"/>
        <dbReference type="ChEBI" id="CHEBI:61387"/>
        <dbReference type="ChEBI" id="CHEBI:61388"/>
        <dbReference type="EC" id="2.4.1.227"/>
    </reaction>
</comment>
<dbReference type="Gene3D" id="3.40.50.2000">
    <property type="entry name" value="Glycogen Phosphorylase B"/>
    <property type="match status" value="2"/>
</dbReference>
<dbReference type="UniPathway" id="UPA00219"/>
<feature type="binding site" evidence="1">
    <location>
        <position position="130"/>
    </location>
    <ligand>
        <name>UDP-N-acetyl-alpha-D-glucosamine</name>
        <dbReference type="ChEBI" id="CHEBI:57705"/>
    </ligand>
</feature>
<keyword evidence="1" id="KW-0573">Peptidoglycan synthesis</keyword>
<evidence type="ECO:0000313" key="3">
    <source>
        <dbReference type="Proteomes" id="UP000007100"/>
    </source>
</evidence>